<reference evidence="6" key="1">
    <citation type="journal article" date="2023" name="Microbiol Resour">
        <title>Genome Sequences of Rhodoplanes serenus and Two Thermotolerant Strains, Rhodoplanes tepidamans and 'Rhodoplanes cryptolactis,' Further Refine the Genus.</title>
        <authorList>
            <person name="Rayyan A.A."/>
            <person name="Kyndt J.A."/>
        </authorList>
    </citation>
    <scope>NUCLEOTIDE SEQUENCE</scope>
    <source>
        <strain evidence="6">DSM 9987</strain>
    </source>
</reference>
<comment type="caution">
    <text evidence="6">The sequence shown here is derived from an EMBL/GenBank/DDBJ whole genome shotgun (WGS) entry which is preliminary data.</text>
</comment>
<evidence type="ECO:0000256" key="4">
    <source>
        <dbReference type="RuleBase" id="RU362026"/>
    </source>
</evidence>
<keyword evidence="7" id="KW-1185">Reference proteome</keyword>
<dbReference type="InterPro" id="IPR029063">
    <property type="entry name" value="SAM-dependent_MTases_sf"/>
</dbReference>
<dbReference type="RefSeq" id="WP_272778220.1">
    <property type="nucleotide sequence ID" value="NZ_JAQQLI010000026.1"/>
</dbReference>
<evidence type="ECO:0000256" key="2">
    <source>
        <dbReference type="ARBA" id="ARBA00022679"/>
    </source>
</evidence>
<dbReference type="InterPro" id="IPR002941">
    <property type="entry name" value="DNA_methylase_N4/N6"/>
</dbReference>
<dbReference type="GO" id="GO:0032259">
    <property type="term" value="P:methylation"/>
    <property type="evidence" value="ECO:0007669"/>
    <property type="project" value="UniProtKB-KW"/>
</dbReference>
<organism evidence="6 7">
    <name type="scientific">Rhodoplanes tepidamans</name>
    <name type="common">Rhodoplanes cryptolactis</name>
    <dbReference type="NCBI Taxonomy" id="200616"/>
    <lineage>
        <taxon>Bacteria</taxon>
        <taxon>Pseudomonadati</taxon>
        <taxon>Pseudomonadota</taxon>
        <taxon>Alphaproteobacteria</taxon>
        <taxon>Hyphomicrobiales</taxon>
        <taxon>Nitrobacteraceae</taxon>
        <taxon>Rhodoplanes</taxon>
    </lineage>
</organism>
<comment type="similarity">
    <text evidence="4">Belongs to the N(4)/N(6)-methyltransferase family.</text>
</comment>
<comment type="catalytic activity">
    <reaction evidence="3">
        <text>a 2'-deoxyadenosine in DNA + S-adenosyl-L-methionine = an N(6)-methyl-2'-deoxyadenosine in DNA + S-adenosyl-L-homocysteine + H(+)</text>
        <dbReference type="Rhea" id="RHEA:15197"/>
        <dbReference type="Rhea" id="RHEA-COMP:12418"/>
        <dbReference type="Rhea" id="RHEA-COMP:12419"/>
        <dbReference type="ChEBI" id="CHEBI:15378"/>
        <dbReference type="ChEBI" id="CHEBI:57856"/>
        <dbReference type="ChEBI" id="CHEBI:59789"/>
        <dbReference type="ChEBI" id="CHEBI:90615"/>
        <dbReference type="ChEBI" id="CHEBI:90616"/>
        <dbReference type="EC" id="2.1.1.72"/>
    </reaction>
</comment>
<dbReference type="SUPFAM" id="SSF53335">
    <property type="entry name" value="S-adenosyl-L-methionine-dependent methyltransferases"/>
    <property type="match status" value="1"/>
</dbReference>
<dbReference type="EMBL" id="JAQQLI010000026">
    <property type="protein sequence ID" value="MDC7787380.1"/>
    <property type="molecule type" value="Genomic_DNA"/>
</dbReference>
<evidence type="ECO:0000313" key="6">
    <source>
        <dbReference type="EMBL" id="MDC7787380.1"/>
    </source>
</evidence>
<gene>
    <name evidence="6" type="ORF">PQJ73_16940</name>
</gene>
<evidence type="ECO:0000259" key="5">
    <source>
        <dbReference type="Pfam" id="PF01555"/>
    </source>
</evidence>
<proteinExistence type="inferred from homology"/>
<dbReference type="GO" id="GO:0008168">
    <property type="term" value="F:methyltransferase activity"/>
    <property type="evidence" value="ECO:0007669"/>
    <property type="project" value="UniProtKB-KW"/>
</dbReference>
<dbReference type="Pfam" id="PF01555">
    <property type="entry name" value="N6_N4_Mtase"/>
    <property type="match status" value="1"/>
</dbReference>
<dbReference type="Proteomes" id="UP001165652">
    <property type="component" value="Unassembled WGS sequence"/>
</dbReference>
<feature type="domain" description="DNA methylase N-4/N-6" evidence="5">
    <location>
        <begin position="175"/>
        <end position="231"/>
    </location>
</feature>
<evidence type="ECO:0000256" key="3">
    <source>
        <dbReference type="ARBA" id="ARBA00047942"/>
    </source>
</evidence>
<accession>A0ABT5JCF9</accession>
<keyword evidence="2" id="KW-0808">Transferase</keyword>
<reference evidence="6" key="2">
    <citation type="submission" date="2023-02" db="EMBL/GenBank/DDBJ databases">
        <authorList>
            <person name="Rayyan A."/>
            <person name="Meyer T."/>
            <person name="Kyndt J.A."/>
        </authorList>
    </citation>
    <scope>NUCLEOTIDE SEQUENCE</scope>
    <source>
        <strain evidence="6">DSM 9987</strain>
    </source>
</reference>
<dbReference type="EC" id="2.1.1.-" evidence="4"/>
<protein>
    <recommendedName>
        <fullName evidence="4">Methyltransferase</fullName>
        <ecNumber evidence="4">2.1.1.-</ecNumber>
    </recommendedName>
</protein>
<sequence length="250" mass="26975">MPIESRTIGPATLYLGDALEILTDLAPGSVGDVLTDPPYSSGGNVRDKAMATSAKYLNYDRRGAFPEFLGDTRDQRSFLAWSTLWMLRARVLVRPGGLLVTFSDWRQLPVTTDAVQCAGWIWRGIVPWDKTEGSRPHRGRYRVQAEYAVWGSNGSRALAGPVAPGVFRAPVPRVKHHIAGKPVEVMAGLLAVMEGPILDPFMGSGTVGVACVARGLPYVGIELDPAYFEVACRRLEEAVNGASRGAHGGD</sequence>
<dbReference type="Gene3D" id="3.40.50.150">
    <property type="entry name" value="Vaccinia Virus protein VP39"/>
    <property type="match status" value="1"/>
</dbReference>
<evidence type="ECO:0000256" key="1">
    <source>
        <dbReference type="ARBA" id="ARBA00022603"/>
    </source>
</evidence>
<evidence type="ECO:0000313" key="7">
    <source>
        <dbReference type="Proteomes" id="UP001165652"/>
    </source>
</evidence>
<name>A0ABT5JCF9_RHOTP</name>
<keyword evidence="1 6" id="KW-0489">Methyltransferase</keyword>
<dbReference type="InterPro" id="IPR001091">
    <property type="entry name" value="RM_Methyltransferase"/>
</dbReference>
<dbReference type="PRINTS" id="PR00508">
    <property type="entry name" value="S21N4MTFRASE"/>
</dbReference>